<dbReference type="OrthoDB" id="5329332at2759"/>
<gene>
    <name evidence="1" type="ORF">K491DRAFT_690780</name>
</gene>
<dbReference type="Proteomes" id="UP000799324">
    <property type="component" value="Unassembled WGS sequence"/>
</dbReference>
<proteinExistence type="predicted"/>
<accession>A0A6A6TCH7</accession>
<protein>
    <submittedName>
        <fullName evidence="1">Uncharacterized protein</fullName>
    </submittedName>
</protein>
<reference evidence="1" key="1">
    <citation type="journal article" date="2020" name="Stud. Mycol.">
        <title>101 Dothideomycetes genomes: a test case for predicting lifestyles and emergence of pathogens.</title>
        <authorList>
            <person name="Haridas S."/>
            <person name="Albert R."/>
            <person name="Binder M."/>
            <person name="Bloem J."/>
            <person name="Labutti K."/>
            <person name="Salamov A."/>
            <person name="Andreopoulos B."/>
            <person name="Baker S."/>
            <person name="Barry K."/>
            <person name="Bills G."/>
            <person name="Bluhm B."/>
            <person name="Cannon C."/>
            <person name="Castanera R."/>
            <person name="Culley D."/>
            <person name="Daum C."/>
            <person name="Ezra D."/>
            <person name="Gonzalez J."/>
            <person name="Henrissat B."/>
            <person name="Kuo A."/>
            <person name="Liang C."/>
            <person name="Lipzen A."/>
            <person name="Lutzoni F."/>
            <person name="Magnuson J."/>
            <person name="Mondo S."/>
            <person name="Nolan M."/>
            <person name="Ohm R."/>
            <person name="Pangilinan J."/>
            <person name="Park H.-J."/>
            <person name="Ramirez L."/>
            <person name="Alfaro M."/>
            <person name="Sun H."/>
            <person name="Tritt A."/>
            <person name="Yoshinaga Y."/>
            <person name="Zwiers L.-H."/>
            <person name="Turgeon B."/>
            <person name="Goodwin S."/>
            <person name="Spatafora J."/>
            <person name="Crous P."/>
            <person name="Grigoriev I."/>
        </authorList>
    </citation>
    <scope>NUCLEOTIDE SEQUENCE</scope>
    <source>
        <strain evidence="1">CBS 122681</strain>
    </source>
</reference>
<evidence type="ECO:0000313" key="2">
    <source>
        <dbReference type="Proteomes" id="UP000799324"/>
    </source>
</evidence>
<sequence length="264" mass="30048">MVYNPEQTQEKEQLTAFLTVKLTHEQLDAIQYAFGKGSFSQSPSMFTVLFIIDRPEYHGRSHADIRRAETNEKPFLVIDEKTPIDGGIWYVDNFASEEEVEDGEAESTNVVWKIRIKIEDVPVLHANYDIANRSIREDLDSVGVDYPCPEEFEQDEVYTSGLDTDEDRFLAPTWVTVEPGEYDETTDEEILKTCSPRFEKVYRLKPNIAKDLGFISRWIPAGTARPLTLSDGTTKTFAEGSVVLQMDYDPKAAWAGYQRPEGSL</sequence>
<dbReference type="EMBL" id="MU004322">
    <property type="protein sequence ID" value="KAF2657709.1"/>
    <property type="molecule type" value="Genomic_DNA"/>
</dbReference>
<organism evidence="1 2">
    <name type="scientific">Lophiostoma macrostomum CBS 122681</name>
    <dbReference type="NCBI Taxonomy" id="1314788"/>
    <lineage>
        <taxon>Eukaryota</taxon>
        <taxon>Fungi</taxon>
        <taxon>Dikarya</taxon>
        <taxon>Ascomycota</taxon>
        <taxon>Pezizomycotina</taxon>
        <taxon>Dothideomycetes</taxon>
        <taxon>Pleosporomycetidae</taxon>
        <taxon>Pleosporales</taxon>
        <taxon>Lophiostomataceae</taxon>
        <taxon>Lophiostoma</taxon>
    </lineage>
</organism>
<keyword evidence="2" id="KW-1185">Reference proteome</keyword>
<name>A0A6A6TCH7_9PLEO</name>
<dbReference type="AlphaFoldDB" id="A0A6A6TCH7"/>
<evidence type="ECO:0000313" key="1">
    <source>
        <dbReference type="EMBL" id="KAF2657709.1"/>
    </source>
</evidence>